<dbReference type="InterPro" id="IPR051011">
    <property type="entry name" value="Metal_resp_trans_reg"/>
</dbReference>
<dbReference type="Proteomes" id="UP000437736">
    <property type="component" value="Unassembled WGS sequence"/>
</dbReference>
<comment type="caution">
    <text evidence="5">The sequence shown here is derived from an EMBL/GenBank/DDBJ whole genome shotgun (WGS) entry which is preliminary data.</text>
</comment>
<evidence type="ECO:0000256" key="3">
    <source>
        <dbReference type="ARBA" id="ARBA00023163"/>
    </source>
</evidence>
<dbReference type="PANTHER" id="PTHR43132:SF6">
    <property type="entry name" value="HTH-TYPE TRANSCRIPTIONAL REPRESSOR CZRA"/>
    <property type="match status" value="1"/>
</dbReference>
<dbReference type="CDD" id="cd00090">
    <property type="entry name" value="HTH_ARSR"/>
    <property type="match status" value="1"/>
</dbReference>
<dbReference type="Pfam" id="PF01022">
    <property type="entry name" value="HTH_5"/>
    <property type="match status" value="1"/>
</dbReference>
<dbReference type="EMBL" id="WJHE01000261">
    <property type="protein sequence ID" value="MST32275.1"/>
    <property type="molecule type" value="Genomic_DNA"/>
</dbReference>
<evidence type="ECO:0000256" key="2">
    <source>
        <dbReference type="ARBA" id="ARBA00023125"/>
    </source>
</evidence>
<dbReference type="InterPro" id="IPR036390">
    <property type="entry name" value="WH_DNA-bd_sf"/>
</dbReference>
<dbReference type="InterPro" id="IPR011991">
    <property type="entry name" value="ArsR-like_HTH"/>
</dbReference>
<evidence type="ECO:0000259" key="4">
    <source>
        <dbReference type="PROSITE" id="PS50987"/>
    </source>
</evidence>
<evidence type="ECO:0000313" key="6">
    <source>
        <dbReference type="Proteomes" id="UP000437736"/>
    </source>
</evidence>
<dbReference type="InterPro" id="IPR036388">
    <property type="entry name" value="WH-like_DNA-bd_sf"/>
</dbReference>
<keyword evidence="3" id="KW-0804">Transcription</keyword>
<keyword evidence="1" id="KW-0805">Transcription regulation</keyword>
<keyword evidence="2" id="KW-0238">DNA-binding</keyword>
<organism evidence="5 6">
    <name type="scientific">Acidiferrimicrobium australe</name>
    <dbReference type="NCBI Taxonomy" id="2664430"/>
    <lineage>
        <taxon>Bacteria</taxon>
        <taxon>Bacillati</taxon>
        <taxon>Actinomycetota</taxon>
        <taxon>Acidimicrobiia</taxon>
        <taxon>Acidimicrobiales</taxon>
        <taxon>Acidimicrobiaceae</taxon>
        <taxon>Acidiferrimicrobium</taxon>
    </lineage>
</organism>
<dbReference type="PROSITE" id="PS50987">
    <property type="entry name" value="HTH_ARSR_2"/>
    <property type="match status" value="1"/>
</dbReference>
<dbReference type="Gene3D" id="1.10.10.10">
    <property type="entry name" value="Winged helix-like DNA-binding domain superfamily/Winged helix DNA-binding domain"/>
    <property type="match status" value="1"/>
</dbReference>
<name>A0ABW9QR18_9ACTN</name>
<feature type="domain" description="HTH arsR-type" evidence="4">
    <location>
        <begin position="33"/>
        <end position="128"/>
    </location>
</feature>
<protein>
    <submittedName>
        <fullName evidence="5">Metalloregulator ArsR/SmtB family transcription factor</fullName>
    </submittedName>
</protein>
<gene>
    <name evidence="5" type="ORF">GHK86_06000</name>
</gene>
<evidence type="ECO:0000313" key="5">
    <source>
        <dbReference type="EMBL" id="MST32275.1"/>
    </source>
</evidence>
<keyword evidence="6" id="KW-1185">Reference proteome</keyword>
<proteinExistence type="predicted"/>
<evidence type="ECO:0000256" key="1">
    <source>
        <dbReference type="ARBA" id="ARBA00023015"/>
    </source>
</evidence>
<dbReference type="SMART" id="SM00418">
    <property type="entry name" value="HTH_ARSR"/>
    <property type="match status" value="1"/>
</dbReference>
<sequence length="129" mass="14186">MSTGRGPSVVPLDACTTRTVDTARVAATRQRLITPDDAADLAAVFRLLGDPKRIRILFALLEAGELCVCDLAAATDVTETAVSQAMRLLRTAGIVRQRRDGRTVYYRLDDAHVRLLLDLSHQHLAHHDD</sequence>
<dbReference type="SUPFAM" id="SSF46785">
    <property type="entry name" value="Winged helix' DNA-binding domain"/>
    <property type="match status" value="1"/>
</dbReference>
<accession>A0ABW9QR18</accession>
<dbReference type="PANTHER" id="PTHR43132">
    <property type="entry name" value="ARSENICAL RESISTANCE OPERON REPRESSOR ARSR-RELATED"/>
    <property type="match status" value="1"/>
</dbReference>
<reference evidence="5 6" key="1">
    <citation type="submission" date="2019-11" db="EMBL/GenBank/DDBJ databases">
        <title>Acidiferrimicrobium australis gen. nov., sp. nov., an acidophilic and obligately heterotrophic, member of the Actinobacteria that catalyses dissimilatory oxido- reduction of iron isolated from metal-rich acidic water in Chile.</title>
        <authorList>
            <person name="Gonzalez D."/>
            <person name="Huber K."/>
            <person name="Hedrich S."/>
            <person name="Rojas-Villalobos C."/>
            <person name="Quatrini R."/>
            <person name="Dinamarca M.A."/>
            <person name="Schwarz A."/>
            <person name="Canales C."/>
            <person name="Nancucheo I."/>
        </authorList>
    </citation>
    <scope>NUCLEOTIDE SEQUENCE [LARGE SCALE GENOMIC DNA]</scope>
    <source>
        <strain evidence="5 6">USS-CCA1</strain>
    </source>
</reference>
<dbReference type="NCBIfam" id="NF033788">
    <property type="entry name" value="HTH_metalloreg"/>
    <property type="match status" value="1"/>
</dbReference>
<dbReference type="PRINTS" id="PR00778">
    <property type="entry name" value="HTHARSR"/>
</dbReference>
<dbReference type="InterPro" id="IPR001845">
    <property type="entry name" value="HTH_ArsR_DNA-bd_dom"/>
</dbReference>